<protein>
    <submittedName>
        <fullName evidence="2">Uncharacterized protein</fullName>
    </submittedName>
</protein>
<evidence type="ECO:0000256" key="1">
    <source>
        <dbReference type="SAM" id="MobiDB-lite"/>
    </source>
</evidence>
<gene>
    <name evidence="2" type="ORF">GEV33_003113</name>
</gene>
<reference evidence="2" key="2">
    <citation type="submission" date="2021-08" db="EMBL/GenBank/DDBJ databases">
        <authorList>
            <person name="Eriksson T."/>
        </authorList>
    </citation>
    <scope>NUCLEOTIDE SEQUENCE</scope>
    <source>
        <strain evidence="2">Stoneville</strain>
        <tissue evidence="2">Whole head</tissue>
    </source>
</reference>
<dbReference type="InterPro" id="IPR035914">
    <property type="entry name" value="Sperma_CUB_dom_sf"/>
</dbReference>
<sequence>MQSVGGRKSRDEDAAALAAYHRKQRPEGLYCWPDSITPDIVSVFLQRSLHDRSVMMWRRFAPVITKASIAWGWLLQVAGGSPKKRKGRTGVSDSIVDGNAKTDVSNRKEPGIFCGESEQPQTFMSETSFVKVVFHSDNFTDQTYFSFDTRAEQQLVVYLRYGQHPELYPNRRGEVVQG</sequence>
<name>A0A8J6HU66_TENMO</name>
<evidence type="ECO:0000313" key="2">
    <source>
        <dbReference type="EMBL" id="KAH0819678.1"/>
    </source>
</evidence>
<evidence type="ECO:0000313" key="3">
    <source>
        <dbReference type="Proteomes" id="UP000719412"/>
    </source>
</evidence>
<keyword evidence="3" id="KW-1185">Reference proteome</keyword>
<reference evidence="2" key="1">
    <citation type="journal article" date="2020" name="J Insects Food Feed">
        <title>The yellow mealworm (Tenebrio molitor) genome: a resource for the emerging insects as food and feed industry.</title>
        <authorList>
            <person name="Eriksson T."/>
            <person name="Andere A."/>
            <person name="Kelstrup H."/>
            <person name="Emery V."/>
            <person name="Picard C."/>
        </authorList>
    </citation>
    <scope>NUCLEOTIDE SEQUENCE</scope>
    <source>
        <strain evidence="2">Stoneville</strain>
        <tissue evidence="2">Whole head</tissue>
    </source>
</reference>
<accession>A0A8J6HU66</accession>
<comment type="caution">
    <text evidence="2">The sequence shown here is derived from an EMBL/GenBank/DDBJ whole genome shotgun (WGS) entry which is preliminary data.</text>
</comment>
<organism evidence="2 3">
    <name type="scientific">Tenebrio molitor</name>
    <name type="common">Yellow mealworm beetle</name>
    <dbReference type="NCBI Taxonomy" id="7067"/>
    <lineage>
        <taxon>Eukaryota</taxon>
        <taxon>Metazoa</taxon>
        <taxon>Ecdysozoa</taxon>
        <taxon>Arthropoda</taxon>
        <taxon>Hexapoda</taxon>
        <taxon>Insecta</taxon>
        <taxon>Pterygota</taxon>
        <taxon>Neoptera</taxon>
        <taxon>Endopterygota</taxon>
        <taxon>Coleoptera</taxon>
        <taxon>Polyphaga</taxon>
        <taxon>Cucujiformia</taxon>
        <taxon>Tenebrionidae</taxon>
        <taxon>Tenebrio</taxon>
    </lineage>
</organism>
<proteinExistence type="predicted"/>
<dbReference type="AlphaFoldDB" id="A0A8J6HU66"/>
<dbReference type="EMBL" id="JABDTM020013996">
    <property type="protein sequence ID" value="KAH0819678.1"/>
    <property type="molecule type" value="Genomic_DNA"/>
</dbReference>
<dbReference type="Proteomes" id="UP000719412">
    <property type="component" value="Unassembled WGS sequence"/>
</dbReference>
<dbReference type="SUPFAM" id="SSF49854">
    <property type="entry name" value="Spermadhesin, CUB domain"/>
    <property type="match status" value="1"/>
</dbReference>
<feature type="region of interest" description="Disordered" evidence="1">
    <location>
        <begin position="81"/>
        <end position="109"/>
    </location>
</feature>